<dbReference type="InterPro" id="IPR027408">
    <property type="entry name" value="PNPase/RNase_PH_dom_sf"/>
</dbReference>
<dbReference type="AlphaFoldDB" id="A0A6J0C428"/>
<dbReference type="PANTHER" id="PTHR11953">
    <property type="entry name" value="EXOSOME COMPLEX COMPONENT"/>
    <property type="match status" value="1"/>
</dbReference>
<dbReference type="InterPro" id="IPR001247">
    <property type="entry name" value="ExoRNase_PH_dom1"/>
</dbReference>
<dbReference type="GO" id="GO:0016075">
    <property type="term" value="P:rRNA catabolic process"/>
    <property type="evidence" value="ECO:0007669"/>
    <property type="project" value="TreeGrafter"/>
</dbReference>
<keyword evidence="5" id="KW-0539">Nucleus</keyword>
<dbReference type="SUPFAM" id="SSF54211">
    <property type="entry name" value="Ribosomal protein S5 domain 2-like"/>
    <property type="match status" value="1"/>
</dbReference>
<dbReference type="Pfam" id="PF01138">
    <property type="entry name" value="RNase_PH"/>
    <property type="match status" value="1"/>
</dbReference>
<comment type="similarity">
    <text evidence="2">Belongs to the RNase PH family.</text>
</comment>
<keyword evidence="7" id="KW-1185">Reference proteome</keyword>
<dbReference type="SUPFAM" id="SSF55666">
    <property type="entry name" value="Ribonuclease PH domain 2-like"/>
    <property type="match status" value="1"/>
</dbReference>
<feature type="domain" description="Exoribonuclease phosphorolytic" evidence="6">
    <location>
        <begin position="15"/>
        <end position="133"/>
    </location>
</feature>
<dbReference type="GO" id="GO:0034475">
    <property type="term" value="P:U4 snRNA 3'-end processing"/>
    <property type="evidence" value="ECO:0007669"/>
    <property type="project" value="TreeGrafter"/>
</dbReference>
<dbReference type="InterPro" id="IPR050080">
    <property type="entry name" value="RNase_PH"/>
</dbReference>
<dbReference type="RefSeq" id="XP_015521149.2">
    <property type="nucleotide sequence ID" value="XM_015665663.2"/>
</dbReference>
<sequence>MQNQLETTEEEECVLRPMNCELNQLSRPDGSAMFMQGDTVVVAGVYGPIEAKLQKMMHDRATVETMFSPAKGPPCVDDRAKETVIRETCEAVLLTALHPGMAISINVQELQDSGGLLACAINAACLALIISSISMKFTVAAVSCMIDRESGKLIVDPDSTQIQQARVTFTYVFEGIKKDLVSCHTTGRFSENELMESLEKCRAASQNIFDFYRNIVEQYAIKL</sequence>
<dbReference type="Gene3D" id="3.30.230.70">
    <property type="entry name" value="GHMP Kinase, N-terminal domain"/>
    <property type="match status" value="1"/>
</dbReference>
<gene>
    <name evidence="8" type="primary">LOC107225256</name>
</gene>
<evidence type="ECO:0000256" key="5">
    <source>
        <dbReference type="ARBA" id="ARBA00023242"/>
    </source>
</evidence>
<comment type="subcellular location">
    <subcellularLocation>
        <location evidence="1">Nucleus</location>
    </subcellularLocation>
</comment>
<evidence type="ECO:0000313" key="7">
    <source>
        <dbReference type="Proteomes" id="UP000829291"/>
    </source>
</evidence>
<dbReference type="Proteomes" id="UP000829291">
    <property type="component" value="Chromosome 2"/>
</dbReference>
<dbReference type="PANTHER" id="PTHR11953:SF1">
    <property type="entry name" value="EXOSOME COMPLEX COMPONENT RRP46"/>
    <property type="match status" value="1"/>
</dbReference>
<organism evidence="8">
    <name type="scientific">Neodiprion lecontei</name>
    <name type="common">Redheaded pine sawfly</name>
    <dbReference type="NCBI Taxonomy" id="441921"/>
    <lineage>
        <taxon>Eukaryota</taxon>
        <taxon>Metazoa</taxon>
        <taxon>Ecdysozoa</taxon>
        <taxon>Arthropoda</taxon>
        <taxon>Hexapoda</taxon>
        <taxon>Insecta</taxon>
        <taxon>Pterygota</taxon>
        <taxon>Neoptera</taxon>
        <taxon>Endopterygota</taxon>
        <taxon>Hymenoptera</taxon>
        <taxon>Tenthredinoidea</taxon>
        <taxon>Diprionidae</taxon>
        <taxon>Diprioninae</taxon>
        <taxon>Neodiprion</taxon>
    </lineage>
</organism>
<accession>A0A6J0C428</accession>
<dbReference type="CDD" id="cd11372">
    <property type="entry name" value="RNase_PH_RRP46"/>
    <property type="match status" value="1"/>
</dbReference>
<dbReference type="GO" id="GO:0000176">
    <property type="term" value="C:nuclear exosome (RNase complex)"/>
    <property type="evidence" value="ECO:0007669"/>
    <property type="project" value="TreeGrafter"/>
</dbReference>
<dbReference type="GO" id="GO:0000177">
    <property type="term" value="C:cytoplasmic exosome (RNase complex)"/>
    <property type="evidence" value="ECO:0007669"/>
    <property type="project" value="TreeGrafter"/>
</dbReference>
<dbReference type="KEGG" id="nlo:107225256"/>
<dbReference type="InterPro" id="IPR036345">
    <property type="entry name" value="ExoRNase_PH_dom2_sf"/>
</dbReference>
<reference evidence="8" key="1">
    <citation type="submission" date="2025-08" db="UniProtKB">
        <authorList>
            <consortium name="RefSeq"/>
        </authorList>
    </citation>
    <scope>IDENTIFICATION</scope>
    <source>
        <tissue evidence="8">Thorax and Abdomen</tissue>
    </source>
</reference>
<dbReference type="GO" id="GO:0003723">
    <property type="term" value="F:RNA binding"/>
    <property type="evidence" value="ECO:0007669"/>
    <property type="project" value="TreeGrafter"/>
</dbReference>
<dbReference type="FunCoup" id="A0A6J0C428">
    <property type="interactions" value="620"/>
</dbReference>
<dbReference type="InterPro" id="IPR020568">
    <property type="entry name" value="Ribosomal_Su5_D2-typ_SF"/>
</dbReference>
<dbReference type="OrthoDB" id="27298at2759"/>
<dbReference type="GO" id="GO:0006364">
    <property type="term" value="P:rRNA processing"/>
    <property type="evidence" value="ECO:0007669"/>
    <property type="project" value="UniProtKB-KW"/>
</dbReference>
<keyword evidence="3" id="KW-0698">rRNA processing</keyword>
<proteinExistence type="inferred from homology"/>
<dbReference type="GO" id="GO:0071028">
    <property type="term" value="P:nuclear mRNA surveillance"/>
    <property type="evidence" value="ECO:0007669"/>
    <property type="project" value="TreeGrafter"/>
</dbReference>
<dbReference type="GO" id="GO:0005730">
    <property type="term" value="C:nucleolus"/>
    <property type="evidence" value="ECO:0007669"/>
    <property type="project" value="TreeGrafter"/>
</dbReference>
<evidence type="ECO:0000256" key="1">
    <source>
        <dbReference type="ARBA" id="ARBA00004123"/>
    </source>
</evidence>
<evidence type="ECO:0000256" key="2">
    <source>
        <dbReference type="ARBA" id="ARBA00006678"/>
    </source>
</evidence>
<evidence type="ECO:0000313" key="8">
    <source>
        <dbReference type="RefSeq" id="XP_015521149.2"/>
    </source>
</evidence>
<evidence type="ECO:0000256" key="4">
    <source>
        <dbReference type="ARBA" id="ARBA00022835"/>
    </source>
</evidence>
<name>A0A6J0C428_NEOLC</name>
<evidence type="ECO:0000259" key="6">
    <source>
        <dbReference type="Pfam" id="PF01138"/>
    </source>
</evidence>
<evidence type="ECO:0000256" key="3">
    <source>
        <dbReference type="ARBA" id="ARBA00022552"/>
    </source>
</evidence>
<dbReference type="GeneID" id="107225256"/>
<dbReference type="InParanoid" id="A0A6J0C428"/>
<dbReference type="GO" id="GO:0071051">
    <property type="term" value="P:poly(A)-dependent snoRNA 3'-end processing"/>
    <property type="evidence" value="ECO:0007669"/>
    <property type="project" value="TreeGrafter"/>
</dbReference>
<protein>
    <submittedName>
        <fullName evidence="8">Exosome complex component RRP46</fullName>
    </submittedName>
</protein>
<keyword evidence="4" id="KW-0271">Exosome</keyword>